<sequence>MPSRRRRETRDYLLLLLQHLHGHLKLPLLLAGLGDGGLVLLLVGHGHHGQDEVHQVEGAQEDHHHEEHHDTETTGCTAKSYNTQMLSYKGQEAAAKGQRSRGCSHLKITL</sequence>
<evidence type="ECO:0000313" key="2">
    <source>
        <dbReference type="EMBL" id="TNN25407.1"/>
    </source>
</evidence>
<organism evidence="2 3">
    <name type="scientific">Liparis tanakae</name>
    <name type="common">Tanaka's snailfish</name>
    <dbReference type="NCBI Taxonomy" id="230148"/>
    <lineage>
        <taxon>Eukaryota</taxon>
        <taxon>Metazoa</taxon>
        <taxon>Chordata</taxon>
        <taxon>Craniata</taxon>
        <taxon>Vertebrata</taxon>
        <taxon>Euteleostomi</taxon>
        <taxon>Actinopterygii</taxon>
        <taxon>Neopterygii</taxon>
        <taxon>Teleostei</taxon>
        <taxon>Neoteleostei</taxon>
        <taxon>Acanthomorphata</taxon>
        <taxon>Eupercaria</taxon>
        <taxon>Perciformes</taxon>
        <taxon>Cottioidei</taxon>
        <taxon>Cottales</taxon>
        <taxon>Liparidae</taxon>
        <taxon>Liparis</taxon>
    </lineage>
</organism>
<reference evidence="2 3" key="1">
    <citation type="submission" date="2019-03" db="EMBL/GenBank/DDBJ databases">
        <title>First draft genome of Liparis tanakae, snailfish: a comprehensive survey of snailfish specific genes.</title>
        <authorList>
            <person name="Kim W."/>
            <person name="Song I."/>
            <person name="Jeong J.-H."/>
            <person name="Kim D."/>
            <person name="Kim S."/>
            <person name="Ryu S."/>
            <person name="Song J.Y."/>
            <person name="Lee S.K."/>
        </authorList>
    </citation>
    <scope>NUCLEOTIDE SEQUENCE [LARGE SCALE GENOMIC DNA]</scope>
    <source>
        <tissue evidence="2">Muscle</tissue>
    </source>
</reference>
<accession>A0A4Z2E990</accession>
<comment type="caution">
    <text evidence="2">The sequence shown here is derived from an EMBL/GenBank/DDBJ whole genome shotgun (WGS) entry which is preliminary data.</text>
</comment>
<name>A0A4Z2E990_9TELE</name>
<protein>
    <submittedName>
        <fullName evidence="2">Uncharacterized protein</fullName>
    </submittedName>
</protein>
<dbReference type="AlphaFoldDB" id="A0A4Z2E990"/>
<proteinExistence type="predicted"/>
<keyword evidence="3" id="KW-1185">Reference proteome</keyword>
<dbReference type="Proteomes" id="UP000314294">
    <property type="component" value="Unassembled WGS sequence"/>
</dbReference>
<gene>
    <name evidence="2" type="ORF">EYF80_064465</name>
</gene>
<feature type="compositionally biased region" description="Basic and acidic residues" evidence="1">
    <location>
        <begin position="56"/>
        <end position="72"/>
    </location>
</feature>
<dbReference type="EMBL" id="SRLO01012644">
    <property type="protein sequence ID" value="TNN25407.1"/>
    <property type="molecule type" value="Genomic_DNA"/>
</dbReference>
<evidence type="ECO:0000313" key="3">
    <source>
        <dbReference type="Proteomes" id="UP000314294"/>
    </source>
</evidence>
<feature type="region of interest" description="Disordered" evidence="1">
    <location>
        <begin position="56"/>
        <end position="78"/>
    </location>
</feature>
<evidence type="ECO:0000256" key="1">
    <source>
        <dbReference type="SAM" id="MobiDB-lite"/>
    </source>
</evidence>